<dbReference type="InterPro" id="IPR044810">
    <property type="entry name" value="WRKY_plant"/>
</dbReference>
<feature type="domain" description="WRKY" evidence="7">
    <location>
        <begin position="239"/>
        <end position="305"/>
    </location>
</feature>
<comment type="subcellular location">
    <subcellularLocation>
        <location evidence="1">Nucleus</location>
    </subcellularLocation>
</comment>
<dbReference type="EMBL" id="JAYWIO010000004">
    <property type="protein sequence ID" value="KAK7269062.1"/>
    <property type="molecule type" value="Genomic_DNA"/>
</dbReference>
<reference evidence="8 9" key="1">
    <citation type="submission" date="2024-01" db="EMBL/GenBank/DDBJ databases">
        <title>The genomes of 5 underutilized Papilionoideae crops provide insights into root nodulation and disease resistanc.</title>
        <authorList>
            <person name="Yuan L."/>
        </authorList>
    </citation>
    <scope>NUCLEOTIDE SEQUENCE [LARGE SCALE GENOMIC DNA]</scope>
    <source>
        <strain evidence="8">ZHUSHIDOU_FW_LH</strain>
        <tissue evidence="8">Leaf</tissue>
    </source>
</reference>
<feature type="region of interest" description="Disordered" evidence="6">
    <location>
        <begin position="349"/>
        <end position="407"/>
    </location>
</feature>
<evidence type="ECO:0000256" key="2">
    <source>
        <dbReference type="ARBA" id="ARBA00023015"/>
    </source>
</evidence>
<name>A0AAN9I7H4_CROPI</name>
<evidence type="ECO:0000256" key="4">
    <source>
        <dbReference type="ARBA" id="ARBA00023163"/>
    </source>
</evidence>
<feature type="region of interest" description="Disordered" evidence="6">
    <location>
        <begin position="50"/>
        <end position="84"/>
    </location>
</feature>
<dbReference type="GO" id="GO:0043565">
    <property type="term" value="F:sequence-specific DNA binding"/>
    <property type="evidence" value="ECO:0007669"/>
    <property type="project" value="InterPro"/>
</dbReference>
<feature type="compositionally biased region" description="Low complexity" evidence="6">
    <location>
        <begin position="357"/>
        <end position="371"/>
    </location>
</feature>
<feature type="region of interest" description="Disordered" evidence="6">
    <location>
        <begin position="1"/>
        <end position="22"/>
    </location>
</feature>
<keyword evidence="3" id="KW-0238">DNA-binding</keyword>
<sequence>MSQPKYSSAKDDANSNNAGRGGFSSFPAFNLSSMLHSSANRMIPNSQVPAGAYYNRANGGPRIARPSDATTLLTPSKGKGGNVPILPRPFPLGESSGSGASPKKDVLRGVQIEPNLGRFICLPPNQSVAWKDQAGKLIAIVTKHPDPRATYNVKPLHSFEVELFPNGSGFASNLGRKPSVQIKEPHADANNANGHAAENVPEIGSCRKRKRDSTSVQRDLPQAKARDAKVLKSVIRIESEDDIPSDGYSWRKYGQKRLKGNPHGPRCYYRCNFVGCTIRKHVERAVDDPRYVVATYDGKHTHLVPNPRRKNKIIFDEVPMPPPFAACPSPIAIQQGTPAEEETALPNAAPAELPHVAPAAGSISSESSGIGPVPPPLPPPRPFLFDLNLPPPPEEDDDVVVKAEPVV</sequence>
<dbReference type="PANTHER" id="PTHR31221:SF193">
    <property type="entry name" value="WRKY TRANSCRIPTION FACTOR PROTEIN 1-RELATED"/>
    <property type="match status" value="1"/>
</dbReference>
<protein>
    <recommendedName>
        <fullName evidence="7">WRKY domain-containing protein</fullName>
    </recommendedName>
</protein>
<evidence type="ECO:0000256" key="5">
    <source>
        <dbReference type="ARBA" id="ARBA00023242"/>
    </source>
</evidence>
<keyword evidence="9" id="KW-1185">Reference proteome</keyword>
<dbReference type="Gene3D" id="2.20.25.80">
    <property type="entry name" value="WRKY domain"/>
    <property type="match status" value="1"/>
</dbReference>
<dbReference type="GO" id="GO:0003700">
    <property type="term" value="F:DNA-binding transcription factor activity"/>
    <property type="evidence" value="ECO:0007669"/>
    <property type="project" value="InterPro"/>
</dbReference>
<accession>A0AAN9I7H4</accession>
<dbReference type="InterPro" id="IPR036576">
    <property type="entry name" value="WRKY_dom_sf"/>
</dbReference>
<keyword evidence="5" id="KW-0539">Nucleus</keyword>
<dbReference type="PROSITE" id="PS50811">
    <property type="entry name" value="WRKY"/>
    <property type="match status" value="1"/>
</dbReference>
<dbReference type="Pfam" id="PF03106">
    <property type="entry name" value="WRKY"/>
    <property type="match status" value="1"/>
</dbReference>
<dbReference type="AlphaFoldDB" id="A0AAN9I7H4"/>
<evidence type="ECO:0000256" key="1">
    <source>
        <dbReference type="ARBA" id="ARBA00004123"/>
    </source>
</evidence>
<evidence type="ECO:0000313" key="8">
    <source>
        <dbReference type="EMBL" id="KAK7269062.1"/>
    </source>
</evidence>
<evidence type="ECO:0000259" key="7">
    <source>
        <dbReference type="PROSITE" id="PS50811"/>
    </source>
</evidence>
<feature type="region of interest" description="Disordered" evidence="6">
    <location>
        <begin position="186"/>
        <end position="223"/>
    </location>
</feature>
<keyword evidence="2" id="KW-0805">Transcription regulation</keyword>
<organism evidence="8 9">
    <name type="scientific">Crotalaria pallida</name>
    <name type="common">Smooth rattlebox</name>
    <name type="synonym">Crotalaria striata</name>
    <dbReference type="NCBI Taxonomy" id="3830"/>
    <lineage>
        <taxon>Eukaryota</taxon>
        <taxon>Viridiplantae</taxon>
        <taxon>Streptophyta</taxon>
        <taxon>Embryophyta</taxon>
        <taxon>Tracheophyta</taxon>
        <taxon>Spermatophyta</taxon>
        <taxon>Magnoliopsida</taxon>
        <taxon>eudicotyledons</taxon>
        <taxon>Gunneridae</taxon>
        <taxon>Pentapetalae</taxon>
        <taxon>rosids</taxon>
        <taxon>fabids</taxon>
        <taxon>Fabales</taxon>
        <taxon>Fabaceae</taxon>
        <taxon>Papilionoideae</taxon>
        <taxon>50 kb inversion clade</taxon>
        <taxon>genistoids sensu lato</taxon>
        <taxon>core genistoids</taxon>
        <taxon>Crotalarieae</taxon>
        <taxon>Crotalaria</taxon>
    </lineage>
</organism>
<dbReference type="PANTHER" id="PTHR31221">
    <property type="entry name" value="WRKY TRANSCRIPTION FACTOR PROTEIN 1-RELATED"/>
    <property type="match status" value="1"/>
</dbReference>
<evidence type="ECO:0000256" key="6">
    <source>
        <dbReference type="SAM" id="MobiDB-lite"/>
    </source>
</evidence>
<proteinExistence type="predicted"/>
<gene>
    <name evidence="8" type="ORF">RIF29_21777</name>
</gene>
<evidence type="ECO:0000313" key="9">
    <source>
        <dbReference type="Proteomes" id="UP001372338"/>
    </source>
</evidence>
<feature type="compositionally biased region" description="Low complexity" evidence="6">
    <location>
        <begin position="188"/>
        <end position="199"/>
    </location>
</feature>
<keyword evidence="4" id="KW-0804">Transcription</keyword>
<dbReference type="SUPFAM" id="SSF118290">
    <property type="entry name" value="WRKY DNA-binding domain"/>
    <property type="match status" value="1"/>
</dbReference>
<dbReference type="Proteomes" id="UP001372338">
    <property type="component" value="Unassembled WGS sequence"/>
</dbReference>
<feature type="compositionally biased region" description="Pro residues" evidence="6">
    <location>
        <begin position="372"/>
        <end position="382"/>
    </location>
</feature>
<dbReference type="InterPro" id="IPR003657">
    <property type="entry name" value="WRKY_dom"/>
</dbReference>
<dbReference type="SMART" id="SM00774">
    <property type="entry name" value="WRKY"/>
    <property type="match status" value="1"/>
</dbReference>
<comment type="caution">
    <text evidence="8">The sequence shown here is derived from an EMBL/GenBank/DDBJ whole genome shotgun (WGS) entry which is preliminary data.</text>
</comment>
<dbReference type="GO" id="GO:0005634">
    <property type="term" value="C:nucleus"/>
    <property type="evidence" value="ECO:0007669"/>
    <property type="project" value="UniProtKB-SubCell"/>
</dbReference>
<evidence type="ECO:0000256" key="3">
    <source>
        <dbReference type="ARBA" id="ARBA00023125"/>
    </source>
</evidence>